<keyword evidence="2" id="KW-0677">Repeat</keyword>
<reference evidence="5 6" key="1">
    <citation type="journal article" date="2023" name="Genes (Basel)">
        <title>Chromosome-Level Genome Assembly and Circadian Gene Repertoire of the Patagonia Blennie Eleginops maclovinus-The Closest Ancestral Proxy of Antarctic Cryonotothenioids.</title>
        <authorList>
            <person name="Cheng C.C."/>
            <person name="Rivera-Colon A.G."/>
            <person name="Minhas B.F."/>
            <person name="Wilson L."/>
            <person name="Rayamajhi N."/>
            <person name="Vargas-Chacoff L."/>
            <person name="Catchen J.M."/>
        </authorList>
    </citation>
    <scope>NUCLEOTIDE SEQUENCE [LARGE SCALE GENOMIC DNA]</scope>
    <source>
        <strain evidence="5">JMC-PN-2008</strain>
    </source>
</reference>
<feature type="region of interest" description="Disordered" evidence="4">
    <location>
        <begin position="880"/>
        <end position="907"/>
    </location>
</feature>
<dbReference type="Proteomes" id="UP001346869">
    <property type="component" value="Unassembled WGS sequence"/>
</dbReference>
<evidence type="ECO:0000313" key="6">
    <source>
        <dbReference type="Proteomes" id="UP001346869"/>
    </source>
</evidence>
<feature type="compositionally biased region" description="Polar residues" evidence="4">
    <location>
        <begin position="889"/>
        <end position="901"/>
    </location>
</feature>
<feature type="compositionally biased region" description="Basic and acidic residues" evidence="4">
    <location>
        <begin position="70"/>
        <end position="103"/>
    </location>
</feature>
<feature type="region of interest" description="Disordered" evidence="4">
    <location>
        <begin position="613"/>
        <end position="650"/>
    </location>
</feature>
<dbReference type="SUPFAM" id="SSF52058">
    <property type="entry name" value="L domain-like"/>
    <property type="match status" value="1"/>
</dbReference>
<dbReference type="PROSITE" id="PS50096">
    <property type="entry name" value="IQ"/>
    <property type="match status" value="1"/>
</dbReference>
<feature type="coiled-coil region" evidence="3">
    <location>
        <begin position="556"/>
        <end position="583"/>
    </location>
</feature>
<dbReference type="Pfam" id="PF13855">
    <property type="entry name" value="LRR_8"/>
    <property type="match status" value="1"/>
</dbReference>
<reference evidence="5 6" key="2">
    <citation type="journal article" date="2023" name="Mol. Biol. Evol.">
        <title>Genomics of Secondarily Temperate Adaptation in the Only Non-Antarctic Icefish.</title>
        <authorList>
            <person name="Rivera-Colon A.G."/>
            <person name="Rayamajhi N."/>
            <person name="Minhas B.F."/>
            <person name="Madrigal G."/>
            <person name="Bilyk K.T."/>
            <person name="Yoon V."/>
            <person name="Hune M."/>
            <person name="Gregory S."/>
            <person name="Cheng C.H.C."/>
            <person name="Catchen J.M."/>
        </authorList>
    </citation>
    <scope>NUCLEOTIDE SEQUENCE [LARGE SCALE GENOMIC DNA]</scope>
    <source>
        <strain evidence="5">JMC-PN-2008</strain>
    </source>
</reference>
<feature type="compositionally biased region" description="Gly residues" evidence="4">
    <location>
        <begin position="746"/>
        <end position="757"/>
    </location>
</feature>
<feature type="region of interest" description="Disordered" evidence="4">
    <location>
        <begin position="737"/>
        <end position="763"/>
    </location>
</feature>
<feature type="region of interest" description="Disordered" evidence="4">
    <location>
        <begin position="829"/>
        <end position="854"/>
    </location>
</feature>
<feature type="compositionally biased region" description="Low complexity" evidence="4">
    <location>
        <begin position="129"/>
        <end position="145"/>
    </location>
</feature>
<protein>
    <recommendedName>
        <fullName evidence="7">Leucine-rich repeat and IQ domain-containing protein 1</fullName>
    </recommendedName>
</protein>
<dbReference type="SMART" id="SM00369">
    <property type="entry name" value="LRR_TYP"/>
    <property type="match status" value="4"/>
</dbReference>
<feature type="region of interest" description="Disordered" evidence="4">
    <location>
        <begin position="671"/>
        <end position="698"/>
    </location>
</feature>
<dbReference type="InterPro" id="IPR032675">
    <property type="entry name" value="LRR_dom_sf"/>
</dbReference>
<keyword evidence="6" id="KW-1185">Reference proteome</keyword>
<dbReference type="EMBL" id="JAUZQC010000008">
    <property type="protein sequence ID" value="KAK5866904.1"/>
    <property type="molecule type" value="Genomic_DNA"/>
</dbReference>
<evidence type="ECO:0000313" key="5">
    <source>
        <dbReference type="EMBL" id="KAK5866904.1"/>
    </source>
</evidence>
<dbReference type="PANTHER" id="PTHR46652">
    <property type="entry name" value="LEUCINE-RICH REPEAT AND IQ DOMAIN-CONTAINING PROTEIN 1-RELATED"/>
    <property type="match status" value="1"/>
</dbReference>
<dbReference type="InterPro" id="IPR003591">
    <property type="entry name" value="Leu-rich_rpt_typical-subtyp"/>
</dbReference>
<feature type="compositionally biased region" description="Basic and acidic residues" evidence="4">
    <location>
        <begin position="19"/>
        <end position="60"/>
    </location>
</feature>
<feature type="compositionally biased region" description="Polar residues" evidence="4">
    <location>
        <begin position="671"/>
        <end position="683"/>
    </location>
</feature>
<accession>A0AAN7XTZ3</accession>
<feature type="compositionally biased region" description="Basic and acidic residues" evidence="4">
    <location>
        <begin position="111"/>
        <end position="123"/>
    </location>
</feature>
<evidence type="ECO:0008006" key="7">
    <source>
        <dbReference type="Google" id="ProtNLM"/>
    </source>
</evidence>
<keyword evidence="1" id="KW-0433">Leucine-rich repeat</keyword>
<proteinExistence type="predicted"/>
<dbReference type="CDD" id="cd23767">
    <property type="entry name" value="IQCD"/>
    <property type="match status" value="1"/>
</dbReference>
<dbReference type="AlphaFoldDB" id="A0AAN7XTZ3"/>
<evidence type="ECO:0000256" key="1">
    <source>
        <dbReference type="ARBA" id="ARBA00022614"/>
    </source>
</evidence>
<dbReference type="InterPro" id="IPR050836">
    <property type="entry name" value="SDS22/Internalin_LRR"/>
</dbReference>
<evidence type="ECO:0000256" key="4">
    <source>
        <dbReference type="SAM" id="MobiDB-lite"/>
    </source>
</evidence>
<evidence type="ECO:0000256" key="2">
    <source>
        <dbReference type="ARBA" id="ARBA00022737"/>
    </source>
</evidence>
<keyword evidence="3" id="KW-0175">Coiled coil</keyword>
<dbReference type="Gene3D" id="3.80.10.10">
    <property type="entry name" value="Ribonuclease Inhibitor"/>
    <property type="match status" value="2"/>
</dbReference>
<name>A0AAN7XTZ3_ELEMC</name>
<feature type="region of interest" description="Disordered" evidence="4">
    <location>
        <begin position="19"/>
        <end position="192"/>
    </location>
</feature>
<dbReference type="InterPro" id="IPR001611">
    <property type="entry name" value="Leu-rich_rpt"/>
</dbReference>
<dbReference type="SMART" id="SM00365">
    <property type="entry name" value="LRR_SD22"/>
    <property type="match status" value="7"/>
</dbReference>
<dbReference type="PROSITE" id="PS51450">
    <property type="entry name" value="LRR"/>
    <property type="match status" value="3"/>
</dbReference>
<feature type="region of interest" description="Disordered" evidence="4">
    <location>
        <begin position="1064"/>
        <end position="1121"/>
    </location>
</feature>
<dbReference type="PANTHER" id="PTHR46652:SF7">
    <property type="entry name" value="LEUCINE-RICH REPEAT AND IQ DOMAIN-CONTAINING PROTEIN 1"/>
    <property type="match status" value="1"/>
</dbReference>
<sequence length="1121" mass="124989">MRQEEEEEVYRKCEIEKKLKEDEGGYKGADVDQGKMEHEEKTKDEEEKRKGEERNNIEAEKELEEEEVGEDKIKFSQETKQGLKEKQQSEKRVVHHAKREETVVKANQLQEKSKMGQKEKENMDEMEESTSWTSSSSGPLHSESSIRTDTVPQPHGEESISQTSIDKTDDCESGAARPSTVSLFPPESLPESSERKRLAWMKDCVPWSKLSLQNRRKQRGSVRRGRGPRGVSSLPPLCPDALLRSTGWESLQEVTTVTLEDLPGCSVSTLSQCTRLQSLTLRRCGLRSLEGVNQLTQLCYIDVQENDISYVDCENMRSLRVLRLGHNQLTSIHGLTGAENVNFLDLSHNSISRIAGLESMKRLQRLSLDHNQLISTRGLRDVYTLLHLNCSHNHLVSVEGLENSALLCTLDLRANSLTEPPSLSNHVLLRELHLHDNSISSLQSLSACWLPLLQQLSVAQNRITQLPSMSDSVSLANLDVRFNCLSELQNVCESLQGCHFLREVHLAGNPLQQERGWRSALQKALPGLRSIDDQQTDSSLSPPAVPQGSSASGSFLMFCQAQLQRAQDLHQQLSRELSNASLSLDAVKSSCRRFTETLQLAEDQRFAHEYGDTTVPAGQTAPEETLEVDSTDTENHPEMDIVPPVPPNGDNTRCSNLTLKDEYAAEIQHNTFNTGATPPNNGPTIHKANSESIHPSTSSFNLEMAPVSNHEDLNLQRSTSAAVRIQQLCDHRLKCGNVSRPSTQVEGGGRGGDGGQPESGPGFLNGSAVAQHYAASVIQAFWRGFSLRRRLASALAAVTRPDTAEDDTLEEVDVDEFDFDEAALEKQWTLSLPEDSPPRGYAVSEQPPSLKPPVHFPPASEYLLSPPPLVWRPKQAWVPPEPAADQRVSPESSNRSKSPASVLSGLSERSEKIREEWGFTHSHTALQMLKRAQKMKSTKQQQTKRRDPFVRHSSIRKCSYQLGPVEARNRPALHNRKETKVGQAELELQQAEKVERVKQERAQQWLHTQAARSDRDSESEHFLPEISSDILNGGRVQLVADPGYAECHASGSCTNNRLAAQPCNENNYPRRNSLGHARKEVPSPPGVTSAPSKKERMSFRDNPMQMSGGWGGGKKRDRVYK</sequence>
<gene>
    <name evidence="5" type="ORF">PBY51_011441</name>
</gene>
<evidence type="ECO:0000256" key="3">
    <source>
        <dbReference type="SAM" id="Coils"/>
    </source>
</evidence>
<organism evidence="5 6">
    <name type="scientific">Eleginops maclovinus</name>
    <name type="common">Patagonian blennie</name>
    <name type="synonym">Eleginus maclovinus</name>
    <dbReference type="NCBI Taxonomy" id="56733"/>
    <lineage>
        <taxon>Eukaryota</taxon>
        <taxon>Metazoa</taxon>
        <taxon>Chordata</taxon>
        <taxon>Craniata</taxon>
        <taxon>Vertebrata</taxon>
        <taxon>Euteleostomi</taxon>
        <taxon>Actinopterygii</taxon>
        <taxon>Neopterygii</taxon>
        <taxon>Teleostei</taxon>
        <taxon>Neoteleostei</taxon>
        <taxon>Acanthomorphata</taxon>
        <taxon>Eupercaria</taxon>
        <taxon>Perciformes</taxon>
        <taxon>Notothenioidei</taxon>
        <taxon>Eleginopidae</taxon>
        <taxon>Eleginops</taxon>
    </lineage>
</organism>
<comment type="caution">
    <text evidence="5">The sequence shown here is derived from an EMBL/GenBank/DDBJ whole genome shotgun (WGS) entry which is preliminary data.</text>
</comment>